<dbReference type="Pfam" id="PF07992">
    <property type="entry name" value="Pyr_redox_2"/>
    <property type="match status" value="1"/>
</dbReference>
<keyword evidence="21" id="KW-1185">Reference proteome</keyword>
<reference evidence="8 22" key="7">
    <citation type="submission" date="2019-01" db="EMBL/GenBank/DDBJ databases">
        <title>Comparative genomic analysis of Brevibacterium aurantiacum sheds light on its evolution and its adaptation to smear-ripened cheeses.</title>
        <authorList>
            <person name="Moineau S."/>
        </authorList>
    </citation>
    <scope>NUCLEOTIDE SEQUENCE [LARGE SCALE GENOMIC DNA]</scope>
    <source>
        <strain evidence="8 22">SMQ-1420</strain>
    </source>
</reference>
<evidence type="ECO:0000256" key="3">
    <source>
        <dbReference type="ARBA" id="ARBA00022827"/>
    </source>
</evidence>
<dbReference type="InterPro" id="IPR023753">
    <property type="entry name" value="FAD/NAD-binding_dom"/>
</dbReference>
<accession>A0A1D7W3C1</accession>
<dbReference type="PRINTS" id="PR00411">
    <property type="entry name" value="PNDRDTASEI"/>
</dbReference>
<reference evidence="19 20" key="5">
    <citation type="submission" date="2017-03" db="EMBL/GenBank/DDBJ databases">
        <authorList>
            <person name="Afonso C.L."/>
            <person name="Miller P.J."/>
            <person name="Scott M.A."/>
            <person name="Spackman E."/>
            <person name="Goraichik I."/>
            <person name="Dimitrov K.M."/>
            <person name="Suarez D.L."/>
            <person name="Swayne D.E."/>
        </authorList>
    </citation>
    <scope>NUCLEOTIDE SEQUENCE [LARGE SCALE GENOMIC DNA]</scope>
    <source>
        <strain evidence="14">6</strain>
        <strain evidence="20">6(3)</strain>
        <strain evidence="12">8</strain>
        <strain evidence="19">8(6)</strain>
        <strain evidence="13">ATCC 9175</strain>
        <strain evidence="11">CNRZ 920</strain>
    </source>
</reference>
<gene>
    <name evidence="13" type="ORF">BAUR9175_02007</name>
    <name evidence="11" type="ORF">BAUR920_00630</name>
    <name evidence="14" type="ORF">BAURA63_02541</name>
    <name evidence="12" type="ORF">BAURA86_00508</name>
    <name evidence="7" type="ORF">BLSMQ_1826</name>
    <name evidence="10" type="ORF">CIK59_10490</name>
    <name evidence="9" type="ORF">CIK62_09550</name>
    <name evidence="8" type="ORF">CXR27_09590</name>
</gene>
<dbReference type="Proteomes" id="UP000234300">
    <property type="component" value="Unassembled WGS sequence"/>
</dbReference>
<dbReference type="Gene3D" id="3.30.390.30">
    <property type="match status" value="1"/>
</dbReference>
<dbReference type="Proteomes" id="UP000234289">
    <property type="component" value="Unassembled WGS sequence"/>
</dbReference>
<reference evidence="8 22" key="6">
    <citation type="submission" date="2017-12" db="EMBL/GenBank/DDBJ databases">
        <authorList>
            <person name="Levesque S."/>
        </authorList>
    </citation>
    <scope>NUCLEOTIDE SEQUENCE [LARGE SCALE GENOMIC DNA]</scope>
    <source>
        <strain evidence="8 22">SMQ-1420</strain>
    </source>
</reference>
<dbReference type="EMBL" id="NRGO01000010">
    <property type="protein sequence ID" value="PCC50183.1"/>
    <property type="molecule type" value="Genomic_DNA"/>
</dbReference>
<dbReference type="PANTHER" id="PTHR43557">
    <property type="entry name" value="APOPTOSIS-INDUCING FACTOR 1"/>
    <property type="match status" value="1"/>
</dbReference>
<evidence type="ECO:0000313" key="19">
    <source>
        <dbReference type="Proteomes" id="UP000234300"/>
    </source>
</evidence>
<dbReference type="InterPro" id="IPR016156">
    <property type="entry name" value="FAD/NAD-linked_Rdtase_dimer_sf"/>
</dbReference>
<dbReference type="Proteomes" id="UP000234327">
    <property type="component" value="Unassembled WGS sequence"/>
</dbReference>
<evidence type="ECO:0000259" key="6">
    <source>
        <dbReference type="Pfam" id="PF14759"/>
    </source>
</evidence>
<dbReference type="PRINTS" id="PR00368">
    <property type="entry name" value="FADPNR"/>
</dbReference>
<dbReference type="SUPFAM" id="SSF55424">
    <property type="entry name" value="FAD/NAD-linked reductases, dimerisation (C-terminal) domain"/>
    <property type="match status" value="1"/>
</dbReference>
<dbReference type="PATRIC" id="fig|1703.10.peg.1872"/>
<dbReference type="Proteomes" id="UP000234525">
    <property type="component" value="Unassembled WGS sequence"/>
</dbReference>
<dbReference type="Pfam" id="PF14759">
    <property type="entry name" value="Reductase_C"/>
    <property type="match status" value="1"/>
</dbReference>
<dbReference type="EMBL" id="CP017150">
    <property type="protein sequence ID" value="AOP53536.1"/>
    <property type="molecule type" value="Genomic_DNA"/>
</dbReference>
<dbReference type="GO" id="GO:0005737">
    <property type="term" value="C:cytoplasm"/>
    <property type="evidence" value="ECO:0007669"/>
    <property type="project" value="TreeGrafter"/>
</dbReference>
<dbReference type="Proteomes" id="UP000282731">
    <property type="component" value="Chromosome"/>
</dbReference>
<evidence type="ECO:0000313" key="15">
    <source>
        <dbReference type="Proteomes" id="UP000094793"/>
    </source>
</evidence>
<keyword evidence="2" id="KW-0285">Flavoprotein</keyword>
<evidence type="ECO:0000313" key="9">
    <source>
        <dbReference type="EMBL" id="PCC50183.1"/>
    </source>
</evidence>
<protein>
    <submittedName>
        <fullName evidence="7">Ferredoxin reductase</fullName>
    </submittedName>
    <submittedName>
        <fullName evidence="11">Reductase C-terminal</fullName>
    </submittedName>
</protein>
<dbReference type="Proteomes" id="UP000217720">
    <property type="component" value="Unassembled WGS sequence"/>
</dbReference>
<keyword evidence="3" id="KW-0274">FAD</keyword>
<evidence type="ECO:0000313" key="8">
    <source>
        <dbReference type="EMBL" id="AZT97221.1"/>
    </source>
</evidence>
<dbReference type="GO" id="GO:0016651">
    <property type="term" value="F:oxidoreductase activity, acting on NAD(P)H"/>
    <property type="evidence" value="ECO:0007669"/>
    <property type="project" value="TreeGrafter"/>
</dbReference>
<dbReference type="InterPro" id="IPR036188">
    <property type="entry name" value="FAD/NAD-bd_sf"/>
</dbReference>
<name>A0A1D7W3C1_BREAU</name>
<dbReference type="EMBL" id="FXZI01000001">
    <property type="protein sequence ID" value="SMX73164.1"/>
    <property type="molecule type" value="Genomic_DNA"/>
</dbReference>
<sequence>MAQEFGTVIIGAGIGGGTAVEALRDGGYTGSIALIGADPAAPYYRPDLSKNVMLEGSDPAESALRGEDWYPAHDVTTFFGTTVTGLDPQQQRLTLDNGENLVYGQVILATGATPRTLDVPGADLGNIHTLRDAGDAVAIRSQLSRGSKVVIIGGGWVGLEVAAAAQNAGSDVTVVLRSTPPLKSALGKEIGEYFEELHKANGIKFVTEAETNGFSGTKAVESVKTSAGDLPADLVVVGIGADPTIDLAVSAGLETDNGVLVDEHMRSSDANILAIGDIAAAQNTLLNQRLRVEHWDNAVRQAEVAAATITGGDKEYDWEPYFYTDQYDLGMEYVGHGSSDDDVVIRGDKSSGEFIVFWTRGGDVTAAMNVNIWDVGDELRALIGKKVSAAQLQDQSIELTDL</sequence>
<proteinExistence type="predicted"/>
<reference evidence="18 21" key="4">
    <citation type="submission" date="2017-03" db="EMBL/GenBank/DDBJ databases">
        <authorList>
            <person name="Monnet C."/>
        </authorList>
    </citation>
    <scope>NUCLEOTIDE SEQUENCE [LARGE SCALE GENOMIC DNA]</scope>
    <source>
        <strain evidence="21">ATCC 9175</strain>
        <strain evidence="18">CNRZ 920</strain>
    </source>
</reference>
<dbReference type="Proteomes" id="UP000217881">
    <property type="component" value="Unassembled WGS sequence"/>
</dbReference>
<evidence type="ECO:0000256" key="2">
    <source>
        <dbReference type="ARBA" id="ARBA00022630"/>
    </source>
</evidence>
<evidence type="ECO:0000313" key="20">
    <source>
        <dbReference type="Proteomes" id="UP000234327"/>
    </source>
</evidence>
<evidence type="ECO:0000313" key="13">
    <source>
        <dbReference type="EMBL" id="SMX82197.1"/>
    </source>
</evidence>
<dbReference type="AlphaFoldDB" id="A0A1D7W3C1"/>
<comment type="cofactor">
    <cofactor evidence="1">
        <name>FAD</name>
        <dbReference type="ChEBI" id="CHEBI:57692"/>
    </cofactor>
</comment>
<dbReference type="OrthoDB" id="1145at2"/>
<dbReference type="Proteomes" id="UP000094793">
    <property type="component" value="Chromosome"/>
</dbReference>
<evidence type="ECO:0000313" key="16">
    <source>
        <dbReference type="Proteomes" id="UP000217720"/>
    </source>
</evidence>
<reference evidence="15" key="2">
    <citation type="submission" date="2016-09" db="EMBL/GenBank/DDBJ databases">
        <title>Complete Genome Sequence of Brevibacterium linens SMQ-1335.</title>
        <authorList>
            <person name="de Melo A.G."/>
            <person name="Labrie S.J."/>
            <person name="Dumaresq J."/>
            <person name="Roberts R.J."/>
            <person name="Tremblay D.M."/>
            <person name="Moineau S."/>
        </authorList>
    </citation>
    <scope>NUCLEOTIDE SEQUENCE [LARGE SCALE GENOMIC DNA]</scope>
    <source>
        <strain evidence="15">SMQ-1335</strain>
    </source>
</reference>
<evidence type="ECO:0000259" key="5">
    <source>
        <dbReference type="Pfam" id="PF07992"/>
    </source>
</evidence>
<evidence type="ECO:0000256" key="4">
    <source>
        <dbReference type="ARBA" id="ARBA00023002"/>
    </source>
</evidence>
<feature type="domain" description="FAD/NAD(P)-binding" evidence="5">
    <location>
        <begin position="7"/>
        <end position="302"/>
    </location>
</feature>
<dbReference type="EMBL" id="NRHA01000012">
    <property type="protein sequence ID" value="PCC53695.1"/>
    <property type="molecule type" value="Genomic_DNA"/>
</dbReference>
<dbReference type="GeneID" id="60906211"/>
<dbReference type="KEGG" id="blin:BLSMQ_1826"/>
<dbReference type="eggNOG" id="COG0446">
    <property type="taxonomic scope" value="Bacteria"/>
</dbReference>
<dbReference type="EMBL" id="FXYZ01000010">
    <property type="protein sequence ID" value="SMX89794.1"/>
    <property type="molecule type" value="Genomic_DNA"/>
</dbReference>
<evidence type="ECO:0000313" key="10">
    <source>
        <dbReference type="EMBL" id="PCC53695.1"/>
    </source>
</evidence>
<dbReference type="SUPFAM" id="SSF51905">
    <property type="entry name" value="FAD/NAD(P)-binding domain"/>
    <property type="match status" value="2"/>
</dbReference>
<dbReference type="RefSeq" id="WP_069600073.1">
    <property type="nucleotide sequence ID" value="NZ_BJME01000013.1"/>
</dbReference>
<evidence type="ECO:0000313" key="18">
    <source>
        <dbReference type="Proteomes" id="UP000234289"/>
    </source>
</evidence>
<dbReference type="Gene3D" id="3.50.50.60">
    <property type="entry name" value="FAD/NAD(P)-binding domain"/>
    <property type="match status" value="2"/>
</dbReference>
<dbReference type="PANTHER" id="PTHR43557:SF2">
    <property type="entry name" value="RIESKE DOMAIN-CONTAINING PROTEIN-RELATED"/>
    <property type="match status" value="1"/>
</dbReference>
<evidence type="ECO:0000313" key="7">
    <source>
        <dbReference type="EMBL" id="AOP53536.1"/>
    </source>
</evidence>
<reference evidence="7" key="1">
    <citation type="submission" date="2016-09" db="EMBL/GenBank/DDBJ databases">
        <title>Complete Genome Sequence of Brevibacterium aurantiacum SMQ-1335.</title>
        <authorList>
            <person name="de Melo A.G."/>
            <person name="Labrie S.J."/>
            <person name="Dumaresq J."/>
            <person name="Roberts R.J."/>
            <person name="Tremblay D.M."/>
            <person name="Moineau S."/>
        </authorList>
    </citation>
    <scope>NUCLEOTIDE SEQUENCE</scope>
    <source>
        <strain evidence="7">SMQ-1335</strain>
    </source>
</reference>
<organism evidence="7 15">
    <name type="scientific">Brevibacterium aurantiacum</name>
    <dbReference type="NCBI Taxonomy" id="273384"/>
    <lineage>
        <taxon>Bacteria</taxon>
        <taxon>Bacillati</taxon>
        <taxon>Actinomycetota</taxon>
        <taxon>Actinomycetes</taxon>
        <taxon>Micrococcales</taxon>
        <taxon>Brevibacteriaceae</taxon>
        <taxon>Brevibacterium</taxon>
    </lineage>
</organism>
<dbReference type="InterPro" id="IPR028202">
    <property type="entry name" value="Reductase_C"/>
</dbReference>
<evidence type="ECO:0000313" key="11">
    <source>
        <dbReference type="EMBL" id="SMX69877.1"/>
    </source>
</evidence>
<evidence type="ECO:0000313" key="14">
    <source>
        <dbReference type="EMBL" id="SMX89794.1"/>
    </source>
</evidence>
<feature type="domain" description="Reductase C-terminal" evidence="6">
    <location>
        <begin position="321"/>
        <end position="401"/>
    </location>
</feature>
<dbReference type="EMBL" id="CP025334">
    <property type="protein sequence ID" value="AZT97221.1"/>
    <property type="molecule type" value="Genomic_DNA"/>
</dbReference>
<evidence type="ECO:0000256" key="1">
    <source>
        <dbReference type="ARBA" id="ARBA00001974"/>
    </source>
</evidence>
<evidence type="ECO:0000313" key="17">
    <source>
        <dbReference type="Proteomes" id="UP000217881"/>
    </source>
</evidence>
<evidence type="ECO:0000313" key="12">
    <source>
        <dbReference type="EMBL" id="SMX73164.1"/>
    </source>
</evidence>
<dbReference type="InterPro" id="IPR050446">
    <property type="entry name" value="FAD-oxidoreductase/Apoptosis"/>
</dbReference>
<accession>A0A2H1I3V1</accession>
<evidence type="ECO:0000313" key="21">
    <source>
        <dbReference type="Proteomes" id="UP000234525"/>
    </source>
</evidence>
<keyword evidence="4" id="KW-0560">Oxidoreductase</keyword>
<dbReference type="EMBL" id="FXZB01000012">
    <property type="protein sequence ID" value="SMX82197.1"/>
    <property type="molecule type" value="Genomic_DNA"/>
</dbReference>
<dbReference type="EMBL" id="FXZG01000003">
    <property type="protein sequence ID" value="SMX69877.1"/>
    <property type="molecule type" value="Genomic_DNA"/>
</dbReference>
<reference evidence="16 17" key="3">
    <citation type="journal article" date="2017" name="Elife">
        <title>Extensive horizontal gene transfer in cheese-associated bacteria.</title>
        <authorList>
            <person name="Bonham K.S."/>
            <person name="Wolfe B.E."/>
            <person name="Dutton R.J."/>
        </authorList>
    </citation>
    <scope>NUCLEOTIDE SEQUENCE [LARGE SCALE GENOMIC DNA]</scope>
    <source>
        <strain evidence="10 17">738_8</strain>
        <strain evidence="9 16">900_6</strain>
    </source>
</reference>
<accession>A0A2A3ZQP4</accession>
<evidence type="ECO:0000313" key="22">
    <source>
        <dbReference type="Proteomes" id="UP000282731"/>
    </source>
</evidence>